<name>A0A9N9S9I4_9DIPT</name>
<dbReference type="GO" id="GO:0005886">
    <property type="term" value="C:plasma membrane"/>
    <property type="evidence" value="ECO:0007669"/>
    <property type="project" value="TreeGrafter"/>
</dbReference>
<evidence type="ECO:0000256" key="10">
    <source>
        <dbReference type="ARBA" id="ARBA00023201"/>
    </source>
</evidence>
<evidence type="ECO:0000256" key="13">
    <source>
        <dbReference type="SAM" id="Phobius"/>
    </source>
</evidence>
<protein>
    <recommendedName>
        <fullName evidence="16">Sodium channel protein Nach</fullName>
    </recommendedName>
</protein>
<evidence type="ECO:0000256" key="7">
    <source>
        <dbReference type="ARBA" id="ARBA00023053"/>
    </source>
</evidence>
<gene>
    <name evidence="14" type="ORF">CHIRRI_LOCUS14725</name>
</gene>
<keyword evidence="10 12" id="KW-0739">Sodium transport</keyword>
<evidence type="ECO:0008006" key="16">
    <source>
        <dbReference type="Google" id="ProtNLM"/>
    </source>
</evidence>
<keyword evidence="5 12" id="KW-0812">Transmembrane</keyword>
<evidence type="ECO:0000256" key="12">
    <source>
        <dbReference type="RuleBase" id="RU000679"/>
    </source>
</evidence>
<keyword evidence="8 12" id="KW-0406">Ion transport</keyword>
<dbReference type="GO" id="GO:0015280">
    <property type="term" value="F:ligand-gated sodium channel activity"/>
    <property type="evidence" value="ECO:0007669"/>
    <property type="project" value="TreeGrafter"/>
</dbReference>
<keyword evidence="9 13" id="KW-0472">Membrane</keyword>
<comment type="similarity">
    <text evidence="2 12">Belongs to the amiloride-sensitive sodium channel (TC 1.A.6) family.</text>
</comment>
<keyword evidence="15" id="KW-1185">Reference proteome</keyword>
<feature type="transmembrane region" description="Helical" evidence="13">
    <location>
        <begin position="205"/>
        <end position="221"/>
    </location>
</feature>
<dbReference type="EMBL" id="OU895880">
    <property type="protein sequence ID" value="CAG9811918.1"/>
    <property type="molecule type" value="Genomic_DNA"/>
</dbReference>
<comment type="subcellular location">
    <subcellularLocation>
        <location evidence="1">Membrane</location>
        <topology evidence="1">Multi-pass membrane protein</topology>
    </subcellularLocation>
</comment>
<accession>A0A9N9S9I4</accession>
<evidence type="ECO:0000313" key="14">
    <source>
        <dbReference type="EMBL" id="CAG9811918.1"/>
    </source>
</evidence>
<dbReference type="OrthoDB" id="5874059at2759"/>
<keyword evidence="4 12" id="KW-0894">Sodium channel</keyword>
<keyword evidence="3 12" id="KW-0813">Transport</keyword>
<dbReference type="PANTHER" id="PTHR11690:SF285">
    <property type="entry name" value="PICKPOCKET 3"/>
    <property type="match status" value="1"/>
</dbReference>
<evidence type="ECO:0000256" key="8">
    <source>
        <dbReference type="ARBA" id="ARBA00023065"/>
    </source>
</evidence>
<dbReference type="AlphaFoldDB" id="A0A9N9S9I4"/>
<keyword evidence="7" id="KW-0915">Sodium</keyword>
<evidence type="ECO:0000256" key="3">
    <source>
        <dbReference type="ARBA" id="ARBA00022448"/>
    </source>
</evidence>
<dbReference type="Proteomes" id="UP001153620">
    <property type="component" value="Chromosome 4"/>
</dbReference>
<evidence type="ECO:0000256" key="1">
    <source>
        <dbReference type="ARBA" id="ARBA00004141"/>
    </source>
</evidence>
<dbReference type="Pfam" id="PF00858">
    <property type="entry name" value="ASC"/>
    <property type="match status" value="1"/>
</dbReference>
<dbReference type="InterPro" id="IPR001873">
    <property type="entry name" value="ENaC"/>
</dbReference>
<organism evidence="14 15">
    <name type="scientific">Chironomus riparius</name>
    <dbReference type="NCBI Taxonomy" id="315576"/>
    <lineage>
        <taxon>Eukaryota</taxon>
        <taxon>Metazoa</taxon>
        <taxon>Ecdysozoa</taxon>
        <taxon>Arthropoda</taxon>
        <taxon>Hexapoda</taxon>
        <taxon>Insecta</taxon>
        <taxon>Pterygota</taxon>
        <taxon>Neoptera</taxon>
        <taxon>Endopterygota</taxon>
        <taxon>Diptera</taxon>
        <taxon>Nematocera</taxon>
        <taxon>Chironomoidea</taxon>
        <taxon>Chironomidae</taxon>
        <taxon>Chironominae</taxon>
        <taxon>Chironomus</taxon>
    </lineage>
</organism>
<feature type="transmembrane region" description="Helical" evidence="13">
    <location>
        <begin position="177"/>
        <end position="199"/>
    </location>
</feature>
<evidence type="ECO:0000256" key="4">
    <source>
        <dbReference type="ARBA" id="ARBA00022461"/>
    </source>
</evidence>
<evidence type="ECO:0000256" key="6">
    <source>
        <dbReference type="ARBA" id="ARBA00022989"/>
    </source>
</evidence>
<evidence type="ECO:0000256" key="5">
    <source>
        <dbReference type="ARBA" id="ARBA00022692"/>
    </source>
</evidence>
<reference evidence="14" key="1">
    <citation type="submission" date="2022-01" db="EMBL/GenBank/DDBJ databases">
        <authorList>
            <person name="King R."/>
        </authorList>
    </citation>
    <scope>NUCLEOTIDE SEQUENCE</scope>
</reference>
<keyword evidence="6 13" id="KW-1133">Transmembrane helix</keyword>
<keyword evidence="11 12" id="KW-0407">Ion channel</keyword>
<evidence type="ECO:0000313" key="15">
    <source>
        <dbReference type="Proteomes" id="UP001153620"/>
    </source>
</evidence>
<evidence type="ECO:0000256" key="2">
    <source>
        <dbReference type="ARBA" id="ARBA00007193"/>
    </source>
</evidence>
<dbReference type="PANTHER" id="PTHR11690">
    <property type="entry name" value="AMILORIDE-SENSITIVE SODIUM CHANNEL-RELATED"/>
    <property type="match status" value="1"/>
</dbReference>
<proteinExistence type="inferred from homology"/>
<sequence length="223" mass="25414">MKLDVYDPTIFIALHSPFEVPAENTPFFDIGVTDEIEASYNMLETVASDELRKLRIAQRKCYFIDESSDNLPVYSFNACKMMCRAKTALRLCGCKPYFYPFLNGTTCTALGHLCLNVNHWPIVASCDCSKTCVEIVYTQNSLKKINWAVDGGVPFASKSSFRYEIIAPRMRLKRDVLFSYEDLIVSFGGVAALFLGLNFWGLSDFAFYLFASFVKYLIFKFKK</sequence>
<reference evidence="14" key="2">
    <citation type="submission" date="2022-10" db="EMBL/GenBank/DDBJ databases">
        <authorList>
            <consortium name="ENA_rothamsted_submissions"/>
            <consortium name="culmorum"/>
            <person name="King R."/>
        </authorList>
    </citation>
    <scope>NUCLEOTIDE SEQUENCE</scope>
</reference>
<evidence type="ECO:0000256" key="11">
    <source>
        <dbReference type="ARBA" id="ARBA00023303"/>
    </source>
</evidence>
<evidence type="ECO:0000256" key="9">
    <source>
        <dbReference type="ARBA" id="ARBA00023136"/>
    </source>
</evidence>